<feature type="transmembrane region" description="Helical" evidence="2">
    <location>
        <begin position="34"/>
        <end position="57"/>
    </location>
</feature>
<proteinExistence type="predicted"/>
<name>A0A0G4GTN9_VITBC</name>
<protein>
    <submittedName>
        <fullName evidence="3">Uncharacterized protein</fullName>
    </submittedName>
</protein>
<sequence length="417" mass="47427">MDLLNRVEARGLTTWLVSIMLLSVIIHGETNDYISAILLLLAMMLSLYHYLILLSLICHNGLCDLAETKGEPSTPSPARRTTFGDGLLATLPIWRPAAACLSRLLAWHTRRAEKQREKCGKVCLDWESGKLSWTGDGGDKTLWHGRSSEWRLARRSALISRMLSAAVEEAIDRLQIRDVPLDFLDFLLCWAFYLNSPYMREQCRLRWESTVSSDRRSQVRRRNTRGGSQDHPTNNGLRRDSTEQETQIDERAFIDAGRFVQECQRQGRVGMTLHDLQSKLLLVVDELVTHQHDYDESVCRRARTRQHVRSVSGAILITQYSSSSEFQVDAHVGGWRQLYKTYEKAKQRMRHARSQAGNGPDDDDSEPPTDVHGHGQDEDAQLREPVDGERVLAVDVSCVNGSEPAERRVEASMDEDM</sequence>
<dbReference type="PhylomeDB" id="A0A0G4GTN9"/>
<keyword evidence="2" id="KW-0812">Transmembrane</keyword>
<feature type="region of interest" description="Disordered" evidence="1">
    <location>
        <begin position="346"/>
        <end position="417"/>
    </location>
</feature>
<feature type="region of interest" description="Disordered" evidence="1">
    <location>
        <begin position="216"/>
        <end position="244"/>
    </location>
</feature>
<dbReference type="AlphaFoldDB" id="A0A0G4GTN9"/>
<accession>A0A0G4GTN9</accession>
<evidence type="ECO:0000256" key="1">
    <source>
        <dbReference type="SAM" id="MobiDB-lite"/>
    </source>
</evidence>
<gene>
    <name evidence="3" type="ORF">Vbra_4615</name>
</gene>
<evidence type="ECO:0000313" key="4">
    <source>
        <dbReference type="Proteomes" id="UP000041254"/>
    </source>
</evidence>
<dbReference type="EMBL" id="CDMY01000803">
    <property type="protein sequence ID" value="CEM34136.1"/>
    <property type="molecule type" value="Genomic_DNA"/>
</dbReference>
<feature type="transmembrane region" description="Helical" evidence="2">
    <location>
        <begin position="12"/>
        <end position="28"/>
    </location>
</feature>
<evidence type="ECO:0000256" key="2">
    <source>
        <dbReference type="SAM" id="Phobius"/>
    </source>
</evidence>
<organism evidence="3 4">
    <name type="scientific">Vitrella brassicaformis (strain CCMP3155)</name>
    <dbReference type="NCBI Taxonomy" id="1169540"/>
    <lineage>
        <taxon>Eukaryota</taxon>
        <taxon>Sar</taxon>
        <taxon>Alveolata</taxon>
        <taxon>Colpodellida</taxon>
        <taxon>Vitrellaceae</taxon>
        <taxon>Vitrella</taxon>
    </lineage>
</organism>
<feature type="compositionally biased region" description="Basic and acidic residues" evidence="1">
    <location>
        <begin position="369"/>
        <end position="392"/>
    </location>
</feature>
<feature type="compositionally biased region" description="Polar residues" evidence="1">
    <location>
        <begin position="226"/>
        <end position="236"/>
    </location>
</feature>
<keyword evidence="2" id="KW-1133">Transmembrane helix</keyword>
<keyword evidence="2" id="KW-0472">Membrane</keyword>
<reference evidence="3 4" key="1">
    <citation type="submission" date="2014-11" db="EMBL/GenBank/DDBJ databases">
        <authorList>
            <person name="Zhu J."/>
            <person name="Qi W."/>
            <person name="Song R."/>
        </authorList>
    </citation>
    <scope>NUCLEOTIDE SEQUENCE [LARGE SCALE GENOMIC DNA]</scope>
</reference>
<dbReference type="VEuPathDB" id="CryptoDB:Vbra_4615"/>
<dbReference type="InParanoid" id="A0A0G4GTN9"/>
<evidence type="ECO:0000313" key="3">
    <source>
        <dbReference type="EMBL" id="CEM34136.1"/>
    </source>
</evidence>
<keyword evidence="4" id="KW-1185">Reference proteome</keyword>
<dbReference type="Proteomes" id="UP000041254">
    <property type="component" value="Unassembled WGS sequence"/>
</dbReference>